<dbReference type="PROSITE" id="PS50109">
    <property type="entry name" value="HIS_KIN"/>
    <property type="match status" value="1"/>
</dbReference>
<accession>A0A7W8FT11</accession>
<keyword evidence="5" id="KW-0597">Phosphoprotein</keyword>
<evidence type="ECO:0000256" key="10">
    <source>
        <dbReference type="ARBA" id="ARBA00022840"/>
    </source>
</evidence>
<dbReference type="Pfam" id="PF17203">
    <property type="entry name" value="sCache_3_2"/>
    <property type="match status" value="1"/>
</dbReference>
<dbReference type="GO" id="GO:0000155">
    <property type="term" value="F:phosphorelay sensor kinase activity"/>
    <property type="evidence" value="ECO:0007669"/>
    <property type="project" value="InterPro"/>
</dbReference>
<sequence length="528" mass="57730">MSLQKRIFLYGALFISAIMVLAGWLFYVTISGAIEEQVGQRALDIAVTSAERPDIIEGFSASDPAAEIQPIAEKIRAQTGAEYVVVGNTESIRYSHPVVGRLGQKMVGDDNEKALRDGVAYISEATGSLGPALRGKAPIFDQNGSIIGVISVGFLKTDMAGTFHAYLDSISSIVLAAAVIGAFGSMLLARSIKKTLFGLEPAEIANLYNERNAVIESVREGIIMVNKSGEITMANASAHEMLALPEDLSLLGIPIEDILPNTMLPQVLETGESQFDRPMTIRGKKTIVNRIPISFDDEIVGAVSSFRLQSDIEGLRSELSQVTQYAEALRAQTHEHQNFLYTISGLIQLNSLEEAMQLIHHETEEQQSLVQFVTQRLQDPFLGGLVIGLFNRARELKVKLLLDEESNMKQLPPHLEKSLFVSILGNLIVNAFEAVEHLPENERTVRLLLVDNGSEILMEVEDSGPGLDPELMPLLFKERVSTKQGGDRGYGMVKVYESVRDLHGEIAIETGDLGGSLFIISIKSEELA</sequence>
<dbReference type="EMBL" id="JACHHE010000002">
    <property type="protein sequence ID" value="MBB5179576.1"/>
    <property type="molecule type" value="Genomic_DNA"/>
</dbReference>
<evidence type="ECO:0000256" key="13">
    <source>
        <dbReference type="ARBA" id="ARBA00023136"/>
    </source>
</evidence>
<reference evidence="16 17" key="1">
    <citation type="submission" date="2020-08" db="EMBL/GenBank/DDBJ databases">
        <title>Genomic Encyclopedia of Type Strains, Phase IV (KMG-IV): sequencing the most valuable type-strain genomes for metagenomic binning, comparative biology and taxonomic classification.</title>
        <authorList>
            <person name="Goeker M."/>
        </authorList>
    </citation>
    <scope>NUCLEOTIDE SEQUENCE [LARGE SCALE GENOMIC DNA]</scope>
    <source>
        <strain evidence="16 17">DSM 15895</strain>
    </source>
</reference>
<comment type="caution">
    <text evidence="16">The sequence shown here is derived from an EMBL/GenBank/DDBJ whole genome shotgun (WGS) entry which is preliminary data.</text>
</comment>
<organism evidence="16 17">
    <name type="scientific">Planococcus koreensis</name>
    <dbReference type="NCBI Taxonomy" id="112331"/>
    <lineage>
        <taxon>Bacteria</taxon>
        <taxon>Bacillati</taxon>
        <taxon>Bacillota</taxon>
        <taxon>Bacilli</taxon>
        <taxon>Bacillales</taxon>
        <taxon>Caryophanaceae</taxon>
        <taxon>Planococcus</taxon>
    </lineage>
</organism>
<evidence type="ECO:0000256" key="5">
    <source>
        <dbReference type="ARBA" id="ARBA00022553"/>
    </source>
</evidence>
<dbReference type="InterPro" id="IPR005467">
    <property type="entry name" value="His_kinase_dom"/>
</dbReference>
<keyword evidence="11 14" id="KW-1133">Transmembrane helix</keyword>
<proteinExistence type="predicted"/>
<evidence type="ECO:0000313" key="17">
    <source>
        <dbReference type="Proteomes" id="UP000525923"/>
    </source>
</evidence>
<dbReference type="Gene3D" id="3.30.565.10">
    <property type="entry name" value="Histidine kinase-like ATPase, C-terminal domain"/>
    <property type="match status" value="1"/>
</dbReference>
<dbReference type="RefSeq" id="WP_135500125.1">
    <property type="nucleotide sequence ID" value="NZ_JACHHE010000002.1"/>
</dbReference>
<dbReference type="Gene3D" id="3.30.450.20">
    <property type="entry name" value="PAS domain"/>
    <property type="match status" value="2"/>
</dbReference>
<dbReference type="GO" id="GO:0006355">
    <property type="term" value="P:regulation of DNA-templated transcription"/>
    <property type="evidence" value="ECO:0007669"/>
    <property type="project" value="InterPro"/>
</dbReference>
<comment type="subcellular location">
    <subcellularLocation>
        <location evidence="2">Cell membrane</location>
        <topology evidence="2">Multi-pass membrane protein</topology>
    </subcellularLocation>
</comment>
<evidence type="ECO:0000256" key="1">
    <source>
        <dbReference type="ARBA" id="ARBA00000085"/>
    </source>
</evidence>
<evidence type="ECO:0000313" key="16">
    <source>
        <dbReference type="EMBL" id="MBB5179576.1"/>
    </source>
</evidence>
<dbReference type="FunFam" id="3.30.450.20:FF:000018">
    <property type="entry name" value="Sensor histidine kinase DcuS"/>
    <property type="match status" value="1"/>
</dbReference>
<keyword evidence="17" id="KW-1185">Reference proteome</keyword>
<keyword evidence="6 16" id="KW-0808">Transferase</keyword>
<feature type="domain" description="Histidine kinase" evidence="15">
    <location>
        <begin position="331"/>
        <end position="526"/>
    </location>
</feature>
<dbReference type="InterPro" id="IPR029151">
    <property type="entry name" value="Sensor-like_sf"/>
</dbReference>
<dbReference type="OrthoDB" id="9792686at2"/>
<dbReference type="PANTHER" id="PTHR43547:SF3">
    <property type="entry name" value="SENSOR PROTEIN CITS"/>
    <property type="match status" value="1"/>
</dbReference>
<keyword evidence="10" id="KW-0067">ATP-binding</keyword>
<dbReference type="SUPFAM" id="SSF55785">
    <property type="entry name" value="PYP-like sensor domain (PAS domain)"/>
    <property type="match status" value="1"/>
</dbReference>
<dbReference type="PANTHER" id="PTHR43547">
    <property type="entry name" value="TWO-COMPONENT HISTIDINE KINASE"/>
    <property type="match status" value="1"/>
</dbReference>
<dbReference type="SMART" id="SM00387">
    <property type="entry name" value="HATPase_c"/>
    <property type="match status" value="1"/>
</dbReference>
<evidence type="ECO:0000256" key="4">
    <source>
        <dbReference type="ARBA" id="ARBA00022475"/>
    </source>
</evidence>
<dbReference type="Gene3D" id="1.10.287.130">
    <property type="match status" value="1"/>
</dbReference>
<keyword evidence="9 16" id="KW-0418">Kinase</keyword>
<keyword evidence="12" id="KW-0902">Two-component regulatory system</keyword>
<dbReference type="SMART" id="SM00091">
    <property type="entry name" value="PAS"/>
    <property type="match status" value="1"/>
</dbReference>
<evidence type="ECO:0000256" key="6">
    <source>
        <dbReference type="ARBA" id="ARBA00022679"/>
    </source>
</evidence>
<dbReference type="InterPro" id="IPR016120">
    <property type="entry name" value="Sig_transdc_His_kin_SpoOB"/>
</dbReference>
<dbReference type="SUPFAM" id="SSF55874">
    <property type="entry name" value="ATPase domain of HSP90 chaperone/DNA topoisomerase II/histidine kinase"/>
    <property type="match status" value="1"/>
</dbReference>
<evidence type="ECO:0000259" key="15">
    <source>
        <dbReference type="PROSITE" id="PS50109"/>
    </source>
</evidence>
<evidence type="ECO:0000256" key="11">
    <source>
        <dbReference type="ARBA" id="ARBA00022989"/>
    </source>
</evidence>
<evidence type="ECO:0000256" key="12">
    <source>
        <dbReference type="ARBA" id="ARBA00023012"/>
    </source>
</evidence>
<dbReference type="SUPFAM" id="SSF103190">
    <property type="entry name" value="Sensory domain-like"/>
    <property type="match status" value="1"/>
</dbReference>
<dbReference type="Proteomes" id="UP000525923">
    <property type="component" value="Unassembled WGS sequence"/>
</dbReference>
<evidence type="ECO:0000256" key="7">
    <source>
        <dbReference type="ARBA" id="ARBA00022692"/>
    </source>
</evidence>
<evidence type="ECO:0000256" key="9">
    <source>
        <dbReference type="ARBA" id="ARBA00022777"/>
    </source>
</evidence>
<dbReference type="Pfam" id="PF02518">
    <property type="entry name" value="HATPase_c"/>
    <property type="match status" value="1"/>
</dbReference>
<dbReference type="CDD" id="cd00130">
    <property type="entry name" value="PAS"/>
    <property type="match status" value="1"/>
</dbReference>
<feature type="transmembrane region" description="Helical" evidence="14">
    <location>
        <begin position="7"/>
        <end position="27"/>
    </location>
</feature>
<dbReference type="Pfam" id="PF12860">
    <property type="entry name" value="PAS_7"/>
    <property type="match status" value="1"/>
</dbReference>
<keyword evidence="7 14" id="KW-0812">Transmembrane</keyword>
<dbReference type="InterPro" id="IPR003594">
    <property type="entry name" value="HATPase_dom"/>
</dbReference>
<dbReference type="SUPFAM" id="SSF55890">
    <property type="entry name" value="Sporulation response regulatory protein Spo0B"/>
    <property type="match status" value="1"/>
</dbReference>
<keyword evidence="4" id="KW-1003">Cell membrane</keyword>
<evidence type="ECO:0000256" key="8">
    <source>
        <dbReference type="ARBA" id="ARBA00022741"/>
    </source>
</evidence>
<dbReference type="AlphaFoldDB" id="A0A7W8FT11"/>
<dbReference type="EC" id="2.7.13.3" evidence="3"/>
<evidence type="ECO:0000256" key="14">
    <source>
        <dbReference type="SAM" id="Phobius"/>
    </source>
</evidence>
<comment type="catalytic activity">
    <reaction evidence="1">
        <text>ATP + protein L-histidine = ADP + protein N-phospho-L-histidine.</text>
        <dbReference type="EC" id="2.7.13.3"/>
    </reaction>
</comment>
<dbReference type="GO" id="GO:0005524">
    <property type="term" value="F:ATP binding"/>
    <property type="evidence" value="ECO:0007669"/>
    <property type="project" value="UniProtKB-KW"/>
</dbReference>
<dbReference type="InterPro" id="IPR000014">
    <property type="entry name" value="PAS"/>
</dbReference>
<dbReference type="InterPro" id="IPR033463">
    <property type="entry name" value="sCache_3"/>
</dbReference>
<evidence type="ECO:0000256" key="3">
    <source>
        <dbReference type="ARBA" id="ARBA00012438"/>
    </source>
</evidence>
<name>A0A7W8FT11_9BACL</name>
<dbReference type="GO" id="GO:0005886">
    <property type="term" value="C:plasma membrane"/>
    <property type="evidence" value="ECO:0007669"/>
    <property type="project" value="UniProtKB-SubCell"/>
</dbReference>
<keyword evidence="8" id="KW-0547">Nucleotide-binding</keyword>
<keyword evidence="13 14" id="KW-0472">Membrane</keyword>
<evidence type="ECO:0000256" key="2">
    <source>
        <dbReference type="ARBA" id="ARBA00004651"/>
    </source>
</evidence>
<protein>
    <recommendedName>
        <fullName evidence="3">histidine kinase</fullName>
        <ecNumber evidence="3">2.7.13.3</ecNumber>
    </recommendedName>
</protein>
<gene>
    <name evidence="16" type="ORF">HNQ44_001000</name>
</gene>
<dbReference type="InterPro" id="IPR036890">
    <property type="entry name" value="HATPase_C_sf"/>
</dbReference>
<dbReference type="InterPro" id="IPR035965">
    <property type="entry name" value="PAS-like_dom_sf"/>
</dbReference>